<dbReference type="PATRIC" id="fig|471514.4.peg.919"/>
<dbReference type="InterPro" id="IPR008991">
    <property type="entry name" value="Translation_prot_SH3-like_sf"/>
</dbReference>
<comment type="caution">
    <text evidence="4">The sequence shown here is derived from an EMBL/GenBank/DDBJ whole genome shotgun (WGS) entry which is preliminary data.</text>
</comment>
<evidence type="ECO:0000256" key="1">
    <source>
        <dbReference type="ARBA" id="ARBA00022980"/>
    </source>
</evidence>
<keyword evidence="2" id="KW-0687">Ribonucleoprotein</keyword>
<dbReference type="EMBL" id="LJCO01000040">
    <property type="protein sequence ID" value="KPV44133.1"/>
    <property type="molecule type" value="Genomic_DNA"/>
</dbReference>
<reference evidence="4 5" key="1">
    <citation type="submission" date="2015-09" db="EMBL/GenBank/DDBJ databases">
        <title>Draft genome sequence of Alicyclobacillus ferrooxydans DSM 22381.</title>
        <authorList>
            <person name="Hemp J."/>
        </authorList>
    </citation>
    <scope>NUCLEOTIDE SEQUENCE [LARGE SCALE GENOMIC DNA]</scope>
    <source>
        <strain evidence="4 5">TC-34</strain>
    </source>
</reference>
<keyword evidence="1" id="KW-0689">Ribosomal protein</keyword>
<sequence>MSKLPTLPEVGRVVEVTRGRDRGMVAVVVRQEADRFVYVADGFKRTALRPKKKNVLHVRSTSHFSKAVLDEVSVGSRGADVVLRDAVNAYNASHKAMNVGDQEGVEPSGQR</sequence>
<dbReference type="InterPro" id="IPR014722">
    <property type="entry name" value="Rib_uL2_dom2"/>
</dbReference>
<dbReference type="GO" id="GO:0005840">
    <property type="term" value="C:ribosome"/>
    <property type="evidence" value="ECO:0007669"/>
    <property type="project" value="UniProtKB-KW"/>
</dbReference>
<accession>A0A0N8PPE9</accession>
<dbReference type="InterPro" id="IPR041985">
    <property type="entry name" value="Ribosomal_eL14_KOW"/>
</dbReference>
<dbReference type="Proteomes" id="UP000050482">
    <property type="component" value="Unassembled WGS sequence"/>
</dbReference>
<dbReference type="AlphaFoldDB" id="A0A0N8PPE9"/>
<feature type="domain" description="KOW" evidence="3">
    <location>
        <begin position="10"/>
        <end position="39"/>
    </location>
</feature>
<keyword evidence="5" id="KW-1185">Reference proteome</keyword>
<dbReference type="SUPFAM" id="SSF50104">
    <property type="entry name" value="Translation proteins SH3-like domain"/>
    <property type="match status" value="1"/>
</dbReference>
<dbReference type="CDD" id="cd06088">
    <property type="entry name" value="KOW_RPL14"/>
    <property type="match status" value="1"/>
</dbReference>
<dbReference type="OrthoDB" id="5244at2"/>
<evidence type="ECO:0000313" key="5">
    <source>
        <dbReference type="Proteomes" id="UP000050482"/>
    </source>
</evidence>
<name>A0A0N8PPE9_9BACL</name>
<protein>
    <recommendedName>
        <fullName evidence="3">KOW domain-containing protein</fullName>
    </recommendedName>
</protein>
<organism evidence="4 5">
    <name type="scientific">Alicyclobacillus ferrooxydans</name>
    <dbReference type="NCBI Taxonomy" id="471514"/>
    <lineage>
        <taxon>Bacteria</taxon>
        <taxon>Bacillati</taxon>
        <taxon>Bacillota</taxon>
        <taxon>Bacilli</taxon>
        <taxon>Bacillales</taxon>
        <taxon>Alicyclobacillaceae</taxon>
        <taxon>Alicyclobacillus</taxon>
    </lineage>
</organism>
<dbReference type="RefSeq" id="WP_054968778.1">
    <property type="nucleotide sequence ID" value="NZ_LJCO01000040.1"/>
</dbReference>
<evidence type="ECO:0000259" key="3">
    <source>
        <dbReference type="Pfam" id="PF00467"/>
    </source>
</evidence>
<dbReference type="Gene3D" id="2.30.30.30">
    <property type="match status" value="1"/>
</dbReference>
<gene>
    <name evidence="4" type="ORF">AN477_08680</name>
</gene>
<dbReference type="GO" id="GO:1990904">
    <property type="term" value="C:ribonucleoprotein complex"/>
    <property type="evidence" value="ECO:0007669"/>
    <property type="project" value="UniProtKB-KW"/>
</dbReference>
<dbReference type="Pfam" id="PF00467">
    <property type="entry name" value="KOW"/>
    <property type="match status" value="1"/>
</dbReference>
<evidence type="ECO:0000313" key="4">
    <source>
        <dbReference type="EMBL" id="KPV44133.1"/>
    </source>
</evidence>
<dbReference type="STRING" id="471514.AN477_08680"/>
<proteinExistence type="predicted"/>
<dbReference type="InterPro" id="IPR005824">
    <property type="entry name" value="KOW"/>
</dbReference>
<evidence type="ECO:0000256" key="2">
    <source>
        <dbReference type="ARBA" id="ARBA00023274"/>
    </source>
</evidence>